<protein>
    <recommendedName>
        <fullName evidence="4">LPS-assembly lipoprotein</fullName>
    </recommendedName>
</protein>
<proteinExistence type="predicted"/>
<sequence length="179" mass="18921">MWWSRRPRLRVLAALGFLLAASCGFTPVYGPGGAAQGLYGDIAVATPSDVAGYLLVEQLERRLGQPTGAPRYDLTADIALSETGLGITPDQETTRIRLLGRLDYTLTDATSGALARRGSVQNFTAYSAPVFSAARNTIAGNSVTVQAAEDDAIARLMVILADQLVAELLATAPDWRAGP</sequence>
<dbReference type="InterPro" id="IPR007485">
    <property type="entry name" value="LPS_assembly_LptE"/>
</dbReference>
<dbReference type="GO" id="GO:0043165">
    <property type="term" value="P:Gram-negative-bacterium-type cell outer membrane assembly"/>
    <property type="evidence" value="ECO:0007669"/>
    <property type="project" value="InterPro"/>
</dbReference>
<dbReference type="Gene3D" id="3.30.160.150">
    <property type="entry name" value="Lipoprotein like domain"/>
    <property type="match status" value="1"/>
</dbReference>
<name>A0A934IIL6_9RHOB</name>
<dbReference type="AlphaFoldDB" id="A0A934IIL6"/>
<dbReference type="EMBL" id="JAEKPD010000009">
    <property type="protein sequence ID" value="MBJ3763250.1"/>
    <property type="molecule type" value="Genomic_DNA"/>
</dbReference>
<comment type="caution">
    <text evidence="2">The sequence shown here is derived from an EMBL/GenBank/DDBJ whole genome shotgun (WGS) entry which is preliminary data.</text>
</comment>
<dbReference type="Proteomes" id="UP000642488">
    <property type="component" value="Unassembled WGS sequence"/>
</dbReference>
<feature type="signal peptide" evidence="1">
    <location>
        <begin position="1"/>
        <end position="26"/>
    </location>
</feature>
<evidence type="ECO:0000313" key="2">
    <source>
        <dbReference type="EMBL" id="MBJ3763250.1"/>
    </source>
</evidence>
<evidence type="ECO:0008006" key="4">
    <source>
        <dbReference type="Google" id="ProtNLM"/>
    </source>
</evidence>
<gene>
    <name evidence="2" type="ORF">ILP92_10880</name>
</gene>
<feature type="chain" id="PRO_5036989487" description="LPS-assembly lipoprotein" evidence="1">
    <location>
        <begin position="27"/>
        <end position="179"/>
    </location>
</feature>
<keyword evidence="1" id="KW-0732">Signal</keyword>
<dbReference type="GO" id="GO:0019867">
    <property type="term" value="C:outer membrane"/>
    <property type="evidence" value="ECO:0007669"/>
    <property type="project" value="InterPro"/>
</dbReference>
<evidence type="ECO:0000256" key="1">
    <source>
        <dbReference type="SAM" id="SignalP"/>
    </source>
</evidence>
<keyword evidence="3" id="KW-1185">Reference proteome</keyword>
<dbReference type="RefSeq" id="WP_198916424.1">
    <property type="nucleotide sequence ID" value="NZ_JAEKPD010000009.1"/>
</dbReference>
<evidence type="ECO:0000313" key="3">
    <source>
        <dbReference type="Proteomes" id="UP000642488"/>
    </source>
</evidence>
<reference evidence="2" key="1">
    <citation type="submission" date="2020-12" db="EMBL/GenBank/DDBJ databases">
        <title>Bacterial taxonomy.</title>
        <authorList>
            <person name="Pan X."/>
        </authorList>
    </citation>
    <scope>NUCLEOTIDE SEQUENCE</scope>
    <source>
        <strain evidence="2">KCTC 52957</strain>
    </source>
</reference>
<dbReference type="PROSITE" id="PS51257">
    <property type="entry name" value="PROKAR_LIPOPROTEIN"/>
    <property type="match status" value="1"/>
</dbReference>
<dbReference type="Pfam" id="PF04390">
    <property type="entry name" value="LptE"/>
    <property type="match status" value="1"/>
</dbReference>
<organism evidence="2 3">
    <name type="scientific">Palleronia pontilimi</name>
    <dbReference type="NCBI Taxonomy" id="1964209"/>
    <lineage>
        <taxon>Bacteria</taxon>
        <taxon>Pseudomonadati</taxon>
        <taxon>Pseudomonadota</taxon>
        <taxon>Alphaproteobacteria</taxon>
        <taxon>Rhodobacterales</taxon>
        <taxon>Roseobacteraceae</taxon>
        <taxon>Palleronia</taxon>
    </lineage>
</organism>
<accession>A0A934IIL6</accession>